<dbReference type="EMBL" id="CP036313">
    <property type="protein sequence ID" value="QBH15102.1"/>
    <property type="molecule type" value="Genomic_DNA"/>
</dbReference>
<reference evidence="2 3" key="1">
    <citation type="submission" date="2018-06" db="EMBL/GenBank/DDBJ databases">
        <title>Complete Genome Sequence of Desulfobacter hydrogenophilus (DSM3380).</title>
        <authorList>
            <person name="Marietou A."/>
            <person name="Schreiber L."/>
            <person name="Marshall I."/>
            <person name="Jorgensen B."/>
        </authorList>
    </citation>
    <scope>NUCLEOTIDE SEQUENCE [LARGE SCALE GENOMIC DNA]</scope>
    <source>
        <strain evidence="2 3">DSM 3380</strain>
    </source>
</reference>
<accession>A0A328FGQ4</accession>
<dbReference type="RefSeq" id="WP_111956185.1">
    <property type="nucleotide sequence ID" value="NZ_CP036313.1"/>
</dbReference>
<name>A0A328FGQ4_9BACT</name>
<dbReference type="EMBL" id="QLNI01000017">
    <property type="protein sequence ID" value="RAM02243.1"/>
    <property type="molecule type" value="Genomic_DNA"/>
</dbReference>
<evidence type="ECO:0000313" key="2">
    <source>
        <dbReference type="EMBL" id="RAM02243.1"/>
    </source>
</evidence>
<dbReference type="AlphaFoldDB" id="A0A328FGQ4"/>
<reference evidence="1 4" key="2">
    <citation type="submission" date="2019-02" db="EMBL/GenBank/DDBJ databases">
        <title>Complete genome sequence of Desulfobacter hydrogenophilus AcRS1.</title>
        <authorList>
            <person name="Marietou A."/>
            <person name="Lund M.B."/>
            <person name="Marshall I.P.G."/>
            <person name="Schreiber L."/>
            <person name="Jorgensen B."/>
        </authorList>
    </citation>
    <scope>NUCLEOTIDE SEQUENCE [LARGE SCALE GENOMIC DNA]</scope>
    <source>
        <strain evidence="1 4">AcRS1</strain>
    </source>
</reference>
<sequence length="67" mass="7071">MNINGTNIGASTDAMKKAIEMPNLMLNLLGQTSKTASRTLNTQIPAVQQTPDLATITGKGKMIDIIA</sequence>
<evidence type="ECO:0000313" key="4">
    <source>
        <dbReference type="Proteomes" id="UP000293902"/>
    </source>
</evidence>
<keyword evidence="4" id="KW-1185">Reference proteome</keyword>
<dbReference type="Proteomes" id="UP000248798">
    <property type="component" value="Unassembled WGS sequence"/>
</dbReference>
<dbReference type="OrthoDB" id="5422507at2"/>
<evidence type="ECO:0000313" key="3">
    <source>
        <dbReference type="Proteomes" id="UP000248798"/>
    </source>
</evidence>
<dbReference type="Proteomes" id="UP000293902">
    <property type="component" value="Chromosome"/>
</dbReference>
<gene>
    <name evidence="2" type="ORF">DO021_09785</name>
    <name evidence="1" type="ORF">EYB58_20555</name>
</gene>
<protein>
    <recommendedName>
        <fullName evidence="5">Motility protein</fullName>
    </recommendedName>
</protein>
<evidence type="ECO:0000313" key="1">
    <source>
        <dbReference type="EMBL" id="QBH15102.1"/>
    </source>
</evidence>
<organism evidence="2 3">
    <name type="scientific">Desulfobacter hydrogenophilus</name>
    <dbReference type="NCBI Taxonomy" id="2291"/>
    <lineage>
        <taxon>Bacteria</taxon>
        <taxon>Pseudomonadati</taxon>
        <taxon>Thermodesulfobacteriota</taxon>
        <taxon>Desulfobacteria</taxon>
        <taxon>Desulfobacterales</taxon>
        <taxon>Desulfobacteraceae</taxon>
        <taxon>Desulfobacter</taxon>
    </lineage>
</organism>
<evidence type="ECO:0008006" key="5">
    <source>
        <dbReference type="Google" id="ProtNLM"/>
    </source>
</evidence>
<proteinExistence type="predicted"/>